<dbReference type="STRING" id="1122125.GCA_000423185_06603"/>
<dbReference type="InterPro" id="IPR050153">
    <property type="entry name" value="Metal_Ion_Import_ABC"/>
</dbReference>
<keyword evidence="2" id="KW-0813">Transport</keyword>
<evidence type="ECO:0000313" key="9">
    <source>
        <dbReference type="Proteomes" id="UP000196655"/>
    </source>
</evidence>
<evidence type="ECO:0000256" key="6">
    <source>
        <dbReference type="ARBA" id="ARBA00023065"/>
    </source>
</evidence>
<dbReference type="InterPro" id="IPR003439">
    <property type="entry name" value="ABC_transporter-like_ATP-bd"/>
</dbReference>
<gene>
    <name evidence="8" type="ORF">BWR60_33900</name>
</gene>
<protein>
    <recommendedName>
        <fullName evidence="7">ABC transporter domain-containing protein</fullName>
    </recommendedName>
</protein>
<evidence type="ECO:0000256" key="2">
    <source>
        <dbReference type="ARBA" id="ARBA00022448"/>
    </source>
</evidence>
<keyword evidence="5" id="KW-0864">Zinc transport</keyword>
<dbReference type="Pfam" id="PF00005">
    <property type="entry name" value="ABC_tran"/>
    <property type="match status" value="1"/>
</dbReference>
<dbReference type="AlphaFoldDB" id="A0A211YXZ9"/>
<keyword evidence="3" id="KW-0547">Nucleotide-binding</keyword>
<dbReference type="EMBL" id="NHON01000144">
    <property type="protein sequence ID" value="OWJ57824.1"/>
    <property type="molecule type" value="Genomic_DNA"/>
</dbReference>
<evidence type="ECO:0000256" key="1">
    <source>
        <dbReference type="ARBA" id="ARBA00005417"/>
    </source>
</evidence>
<dbReference type="RefSeq" id="WP_088157404.1">
    <property type="nucleotide sequence ID" value="NZ_NHON01000144.1"/>
</dbReference>
<evidence type="ECO:0000256" key="4">
    <source>
        <dbReference type="ARBA" id="ARBA00022840"/>
    </source>
</evidence>
<organism evidence="8 9">
    <name type="scientific">Inquilinus limosus</name>
    <dbReference type="NCBI Taxonomy" id="171674"/>
    <lineage>
        <taxon>Bacteria</taxon>
        <taxon>Pseudomonadati</taxon>
        <taxon>Pseudomonadota</taxon>
        <taxon>Alphaproteobacteria</taxon>
        <taxon>Rhodospirillales</taxon>
        <taxon>Rhodospirillaceae</taxon>
        <taxon>Inquilinus</taxon>
    </lineage>
</organism>
<dbReference type="GO" id="GO:0005524">
    <property type="term" value="F:ATP binding"/>
    <property type="evidence" value="ECO:0007669"/>
    <property type="project" value="UniProtKB-KW"/>
</dbReference>
<dbReference type="Gene3D" id="3.40.50.300">
    <property type="entry name" value="P-loop containing nucleotide triphosphate hydrolases"/>
    <property type="match status" value="1"/>
</dbReference>
<dbReference type="Proteomes" id="UP000196655">
    <property type="component" value="Unassembled WGS sequence"/>
</dbReference>
<sequence length="263" mass="27770">MSASEAPSIAVSGVTVRYRAGNTALSDVSLTIDRPSICGLIGMNGSGKSTLFKAIMGFVAPAAGSVAICGRPVAWAQKANIVAYVPQTEEVDWSFPVSVRDVVMMGRQGRMGFLRIPSAADRAAVAAGLERVGMQDFAGRQIGELSGGQRKRVFLARALAQEARIILLDEPFTGVDVKTERAITGILAGLRDAGHLILVSTHNLASVPEFCDQAALIHRSLVAFGPVAEVFTADNLARTFGGALHQLPFGLTDLAEPRRWAVG</sequence>
<dbReference type="CDD" id="cd03235">
    <property type="entry name" value="ABC_Metallic_Cations"/>
    <property type="match status" value="1"/>
</dbReference>
<evidence type="ECO:0000313" key="8">
    <source>
        <dbReference type="EMBL" id="OWJ57824.1"/>
    </source>
</evidence>
<dbReference type="InterPro" id="IPR027417">
    <property type="entry name" value="P-loop_NTPase"/>
</dbReference>
<evidence type="ECO:0000256" key="5">
    <source>
        <dbReference type="ARBA" id="ARBA00022906"/>
    </source>
</evidence>
<dbReference type="PROSITE" id="PS50893">
    <property type="entry name" value="ABC_TRANSPORTER_2"/>
    <property type="match status" value="1"/>
</dbReference>
<dbReference type="GO" id="GO:0016887">
    <property type="term" value="F:ATP hydrolysis activity"/>
    <property type="evidence" value="ECO:0007669"/>
    <property type="project" value="InterPro"/>
</dbReference>
<reference evidence="9" key="1">
    <citation type="submission" date="2017-05" db="EMBL/GenBank/DDBJ databases">
        <authorList>
            <person name="Macchi M."/>
            <person name="Festa S."/>
            <person name="Coppotelli B.M."/>
            <person name="Morelli I.S."/>
        </authorList>
    </citation>
    <scope>NUCLEOTIDE SEQUENCE [LARGE SCALE GENOMIC DNA]</scope>
    <source>
        <strain evidence="9">I</strain>
    </source>
</reference>
<name>A0A211YXZ9_9PROT</name>
<dbReference type="InterPro" id="IPR017871">
    <property type="entry name" value="ABC_transporter-like_CS"/>
</dbReference>
<evidence type="ECO:0000256" key="3">
    <source>
        <dbReference type="ARBA" id="ARBA00022741"/>
    </source>
</evidence>
<accession>A0A211YXZ9</accession>
<keyword evidence="4" id="KW-0067">ATP-binding</keyword>
<dbReference type="PROSITE" id="PS00211">
    <property type="entry name" value="ABC_TRANSPORTER_1"/>
    <property type="match status" value="1"/>
</dbReference>
<dbReference type="OrthoDB" id="9806726at2"/>
<dbReference type="SUPFAM" id="SSF52540">
    <property type="entry name" value="P-loop containing nucleoside triphosphate hydrolases"/>
    <property type="match status" value="1"/>
</dbReference>
<keyword evidence="9" id="KW-1185">Reference proteome</keyword>
<evidence type="ECO:0000259" key="7">
    <source>
        <dbReference type="PROSITE" id="PS50893"/>
    </source>
</evidence>
<dbReference type="SMART" id="SM00382">
    <property type="entry name" value="AAA"/>
    <property type="match status" value="1"/>
</dbReference>
<keyword evidence="5" id="KW-0862">Zinc</keyword>
<comment type="similarity">
    <text evidence="1">Belongs to the ABC transporter superfamily.</text>
</comment>
<dbReference type="PANTHER" id="PTHR42734">
    <property type="entry name" value="METAL TRANSPORT SYSTEM ATP-BINDING PROTEIN TM_0124-RELATED"/>
    <property type="match status" value="1"/>
</dbReference>
<keyword evidence="6" id="KW-0406">Ion transport</keyword>
<dbReference type="InterPro" id="IPR003593">
    <property type="entry name" value="AAA+_ATPase"/>
</dbReference>
<feature type="domain" description="ABC transporter" evidence="7">
    <location>
        <begin position="9"/>
        <end position="244"/>
    </location>
</feature>
<dbReference type="PANTHER" id="PTHR42734:SF5">
    <property type="entry name" value="IRON TRANSPORT SYSTEM ATP-BINDING PROTEIN HI_0361-RELATED"/>
    <property type="match status" value="1"/>
</dbReference>
<comment type="caution">
    <text evidence="8">The sequence shown here is derived from an EMBL/GenBank/DDBJ whole genome shotgun (WGS) entry which is preliminary data.</text>
</comment>
<dbReference type="GO" id="GO:0006829">
    <property type="term" value="P:zinc ion transport"/>
    <property type="evidence" value="ECO:0007669"/>
    <property type="project" value="UniProtKB-KW"/>
</dbReference>
<proteinExistence type="inferred from homology"/>